<evidence type="ECO:0000259" key="1">
    <source>
        <dbReference type="Pfam" id="PF22936"/>
    </source>
</evidence>
<dbReference type="Proteomes" id="UP001054821">
    <property type="component" value="Chromosome 3"/>
</dbReference>
<evidence type="ECO:0000313" key="2">
    <source>
        <dbReference type="EMBL" id="KAI5339663.1"/>
    </source>
</evidence>
<dbReference type="InterPro" id="IPR054722">
    <property type="entry name" value="PolX-like_BBD"/>
</dbReference>
<dbReference type="AlphaFoldDB" id="A0AAD4WA53"/>
<dbReference type="Pfam" id="PF22936">
    <property type="entry name" value="Pol_BBD"/>
    <property type="match status" value="1"/>
</dbReference>
<accession>A0AAD4WA53</accession>
<dbReference type="EMBL" id="JAJFAZ020000003">
    <property type="protein sequence ID" value="KAI5339663.1"/>
    <property type="molecule type" value="Genomic_DNA"/>
</dbReference>
<comment type="caution">
    <text evidence="2">The sequence shown here is derived from an EMBL/GenBank/DDBJ whole genome shotgun (WGS) entry which is preliminary data.</text>
</comment>
<proteinExistence type="predicted"/>
<name>A0AAD4WA53_PRUDU</name>
<protein>
    <recommendedName>
        <fullName evidence="1">Retrovirus-related Pol polyprotein from transposon TNT 1-94-like beta-barrel domain-containing protein</fullName>
    </recommendedName>
</protein>
<keyword evidence="3" id="KW-1185">Reference proteome</keyword>
<reference evidence="2 3" key="1">
    <citation type="journal article" date="2022" name="G3 (Bethesda)">
        <title>Whole-genome sequence and methylome profiling of the almond [Prunus dulcis (Mill.) D.A. Webb] cultivar 'Nonpareil'.</title>
        <authorList>
            <person name="D'Amico-Willman K.M."/>
            <person name="Ouma W.Z."/>
            <person name="Meulia T."/>
            <person name="Sideli G.M."/>
            <person name="Gradziel T.M."/>
            <person name="Fresnedo-Ramirez J."/>
        </authorList>
    </citation>
    <scope>NUCLEOTIDE SEQUENCE [LARGE SCALE GENOMIC DNA]</scope>
    <source>
        <strain evidence="2">Clone GOH B32 T37-40</strain>
    </source>
</reference>
<sequence length="141" mass="16221">MTSHESLLSNIDRSLKCKVKMGTWELVQASGKGTLVIQPNDGPKYIQEVMIVPGLDENLLSVGQMIEHGYWLVFGDSMVNIYANKEMKELMANVPMKGNRCFPMKFEFMNPVMANKAEVDNHSWKWHRRFGHLNYVSLKML</sequence>
<evidence type="ECO:0000313" key="3">
    <source>
        <dbReference type="Proteomes" id="UP001054821"/>
    </source>
</evidence>
<organism evidence="2 3">
    <name type="scientific">Prunus dulcis</name>
    <name type="common">Almond</name>
    <name type="synonym">Amygdalus dulcis</name>
    <dbReference type="NCBI Taxonomy" id="3755"/>
    <lineage>
        <taxon>Eukaryota</taxon>
        <taxon>Viridiplantae</taxon>
        <taxon>Streptophyta</taxon>
        <taxon>Embryophyta</taxon>
        <taxon>Tracheophyta</taxon>
        <taxon>Spermatophyta</taxon>
        <taxon>Magnoliopsida</taxon>
        <taxon>eudicotyledons</taxon>
        <taxon>Gunneridae</taxon>
        <taxon>Pentapetalae</taxon>
        <taxon>rosids</taxon>
        <taxon>fabids</taxon>
        <taxon>Rosales</taxon>
        <taxon>Rosaceae</taxon>
        <taxon>Amygdaloideae</taxon>
        <taxon>Amygdaleae</taxon>
        <taxon>Prunus</taxon>
    </lineage>
</organism>
<gene>
    <name evidence="2" type="ORF">L3X38_018935</name>
</gene>
<feature type="domain" description="Retrovirus-related Pol polyprotein from transposon TNT 1-94-like beta-barrel" evidence="1">
    <location>
        <begin position="1"/>
        <end position="70"/>
    </location>
</feature>